<dbReference type="Pfam" id="PF14033">
    <property type="entry name" value="DUF4246"/>
    <property type="match status" value="1"/>
</dbReference>
<sequence>MTTLSDATEKYRLLWEYCKTTQDTKKVLHVLSRILRHFYNYQWTLGHFGDHNEMYEVCLKHEKLSKEDDDDHCQIAKLLRYILHNVLYADVDSCISLPKVPLHVMGLPHPDNVQLDNRKLQVIFKLANIMLTPENPSYPGGSWHVEGMKNENIVASGIYYYQCKNITESRLEFRTAVQGPTLGQSDHYGAKTIYGMTHSGPLNQPVGSIITQEDRCIAFPNYLQHKVAPFSLIDHTQEGYRKILVFFLVDPDHEIISTSNVRPQQLSWIIPSLIAVFQNVFPIEVIMLILEYCSDYMTLDQAEKYRIDLMKERTTFVADHSFAVYECPFNFCE</sequence>
<protein>
    <recommendedName>
        <fullName evidence="1">DUF4246 domain-containing protein</fullName>
    </recommendedName>
</protein>
<reference evidence="2 3" key="1">
    <citation type="submission" date="2024-03" db="EMBL/GenBank/DDBJ databases">
        <title>The Acrasis kona genome and developmental transcriptomes reveal deep origins of eukaryotic multicellular pathways.</title>
        <authorList>
            <person name="Sheikh S."/>
            <person name="Fu C.-J."/>
            <person name="Brown M.W."/>
            <person name="Baldauf S.L."/>
        </authorList>
    </citation>
    <scope>NUCLEOTIDE SEQUENCE [LARGE SCALE GENOMIC DNA]</scope>
    <source>
        <strain evidence="2 3">ATCC MYA-3509</strain>
    </source>
</reference>
<proteinExistence type="predicted"/>
<feature type="domain" description="DUF4246" evidence="1">
    <location>
        <begin position="109"/>
        <end position="269"/>
    </location>
</feature>
<keyword evidence="3" id="KW-1185">Reference proteome</keyword>
<feature type="non-terminal residue" evidence="2">
    <location>
        <position position="333"/>
    </location>
</feature>
<organism evidence="2 3">
    <name type="scientific">Acrasis kona</name>
    <dbReference type="NCBI Taxonomy" id="1008807"/>
    <lineage>
        <taxon>Eukaryota</taxon>
        <taxon>Discoba</taxon>
        <taxon>Heterolobosea</taxon>
        <taxon>Tetramitia</taxon>
        <taxon>Eutetramitia</taxon>
        <taxon>Acrasidae</taxon>
        <taxon>Acrasis</taxon>
    </lineage>
</organism>
<accession>A0AAW2YJX8</accession>
<dbReference type="PANTHER" id="PTHR33119">
    <property type="entry name" value="IFI3P"/>
    <property type="match status" value="1"/>
</dbReference>
<comment type="caution">
    <text evidence="2">The sequence shown here is derived from an EMBL/GenBank/DDBJ whole genome shotgun (WGS) entry which is preliminary data.</text>
</comment>
<dbReference type="AlphaFoldDB" id="A0AAW2YJX8"/>
<dbReference type="Proteomes" id="UP001431209">
    <property type="component" value="Unassembled WGS sequence"/>
</dbReference>
<dbReference type="EMBL" id="JAOPGA020000167">
    <property type="protein sequence ID" value="KAL0477394.1"/>
    <property type="molecule type" value="Genomic_DNA"/>
</dbReference>
<evidence type="ECO:0000313" key="2">
    <source>
        <dbReference type="EMBL" id="KAL0477394.1"/>
    </source>
</evidence>
<dbReference type="InterPro" id="IPR049192">
    <property type="entry name" value="DUF4246_C"/>
</dbReference>
<evidence type="ECO:0000313" key="3">
    <source>
        <dbReference type="Proteomes" id="UP001431209"/>
    </source>
</evidence>
<dbReference type="PANTHER" id="PTHR33119:SF1">
    <property type="entry name" value="FE2OG DIOXYGENASE DOMAIN-CONTAINING PROTEIN"/>
    <property type="match status" value="1"/>
</dbReference>
<name>A0AAW2YJX8_9EUKA</name>
<dbReference type="InterPro" id="IPR025340">
    <property type="entry name" value="DUF4246"/>
</dbReference>
<gene>
    <name evidence="2" type="ORF">AKO1_005819</name>
</gene>
<evidence type="ECO:0000259" key="1">
    <source>
        <dbReference type="Pfam" id="PF14033"/>
    </source>
</evidence>